<dbReference type="InterPro" id="IPR017143">
    <property type="entry name" value="UCP037225"/>
</dbReference>
<gene>
    <name evidence="1" type="ORF">Y882_07725</name>
</gene>
<dbReference type="OrthoDB" id="9814566at2"/>
<dbReference type="PATRIC" id="fig|1440762.4.peg.1030"/>
<evidence type="ECO:0000313" key="1">
    <source>
        <dbReference type="EMBL" id="KLD64236.1"/>
    </source>
</evidence>
<dbReference type="Proteomes" id="UP000035481">
    <property type="component" value="Unassembled WGS sequence"/>
</dbReference>
<accession>A0A0G9H446</accession>
<evidence type="ECO:0000313" key="2">
    <source>
        <dbReference type="Proteomes" id="UP000035481"/>
    </source>
</evidence>
<sequence>MLDQVFIHCPYCGEAIEILVDGSVDSQHYIEDCQVCCRPINISVSVDEDGDPQVSVASENEG</sequence>
<dbReference type="Pfam" id="PF14255">
    <property type="entry name" value="Zn_ribbon_21"/>
    <property type="match status" value="1"/>
</dbReference>
<proteinExistence type="predicted"/>
<dbReference type="PIRSF" id="PIRSF037225">
    <property type="entry name" value="UCP037225"/>
    <property type="match status" value="1"/>
</dbReference>
<dbReference type="RefSeq" id="WP_046971302.1">
    <property type="nucleotide sequence ID" value="NZ_JPLA01000020.1"/>
</dbReference>
<name>A0A0G9H446_9GAMM</name>
<protein>
    <recommendedName>
        <fullName evidence="3">LITAF-like zinc ribbon domain containing protein</fullName>
    </recommendedName>
</protein>
<comment type="caution">
    <text evidence="1">The sequence shown here is derived from an EMBL/GenBank/DDBJ whole genome shotgun (WGS) entry which is preliminary data.</text>
</comment>
<dbReference type="EMBL" id="JPLA01000020">
    <property type="protein sequence ID" value="KLD64236.1"/>
    <property type="molecule type" value="Genomic_DNA"/>
</dbReference>
<dbReference type="InterPro" id="IPR025990">
    <property type="entry name" value="zinc_ribbon_bacterial"/>
</dbReference>
<evidence type="ECO:0008006" key="3">
    <source>
        <dbReference type="Google" id="ProtNLM"/>
    </source>
</evidence>
<organism evidence="1 2">
    <name type="scientific">Dyella japonica DSM 16301</name>
    <dbReference type="NCBI Taxonomy" id="1440762"/>
    <lineage>
        <taxon>Bacteria</taxon>
        <taxon>Pseudomonadati</taxon>
        <taxon>Pseudomonadota</taxon>
        <taxon>Gammaproteobacteria</taxon>
        <taxon>Lysobacterales</taxon>
        <taxon>Rhodanobacteraceae</taxon>
        <taxon>Dyella</taxon>
    </lineage>
</organism>
<dbReference type="AlphaFoldDB" id="A0A0G9H446"/>
<reference evidence="1 2" key="1">
    <citation type="journal article" date="2015" name="Antonie Van Leeuwenhoek">
        <title>A phylogenomic and molecular marker based taxonomic framework for the order Xanthomonadales: proposal to transfer the families Algiphilaceae and Solimonadaceae to the order Nevskiales ord. nov. and to create a new family within the order Xanthomonadales, the family Rhodanobacteraceae fam. nov., containing the genus Rhodanobacter and its closest relatives.</title>
        <authorList>
            <person name="Naushad S."/>
            <person name="Adeolu M."/>
            <person name="Wong S."/>
            <person name="Sohail M."/>
            <person name="Schellhorn H.E."/>
            <person name="Gupta R.S."/>
        </authorList>
    </citation>
    <scope>NUCLEOTIDE SEQUENCE [LARGE SCALE GENOMIC DNA]</scope>
    <source>
        <strain evidence="1 2">DSM 16301</strain>
    </source>
</reference>